<accession>K9GU73</accession>
<dbReference type="STRING" id="1238182.C882_0914"/>
<dbReference type="AlphaFoldDB" id="K9GU73"/>
<dbReference type="RefSeq" id="WP_009541570.1">
    <property type="nucleotide sequence ID" value="NZ_ANHY01000015.1"/>
</dbReference>
<dbReference type="Proteomes" id="UP000009881">
    <property type="component" value="Unassembled WGS sequence"/>
</dbReference>
<comment type="caution">
    <text evidence="1">The sequence shown here is derived from an EMBL/GenBank/DDBJ whole genome shotgun (WGS) entry which is preliminary data.</text>
</comment>
<gene>
    <name evidence="1" type="ORF">C882_0914</name>
</gene>
<evidence type="ECO:0000313" key="1">
    <source>
        <dbReference type="EMBL" id="EKV28702.1"/>
    </source>
</evidence>
<reference evidence="1 2" key="1">
    <citation type="journal article" date="2013" name="Genome Announc.">
        <title>Draft Genome Sequence of an Alphaproteobacterium, Caenispirillum salinarum AK4(T), Isolated from a Solar Saltern.</title>
        <authorList>
            <person name="Khatri I."/>
            <person name="Singh A."/>
            <person name="Korpole S."/>
            <person name="Pinnaka A.K."/>
            <person name="Subramanian S."/>
        </authorList>
    </citation>
    <scope>NUCLEOTIDE SEQUENCE [LARGE SCALE GENOMIC DNA]</scope>
    <source>
        <strain evidence="1 2">AK4</strain>
    </source>
</reference>
<proteinExistence type="predicted"/>
<name>K9GU73_9PROT</name>
<organism evidence="1 2">
    <name type="scientific">Caenispirillum salinarum AK4</name>
    <dbReference type="NCBI Taxonomy" id="1238182"/>
    <lineage>
        <taxon>Bacteria</taxon>
        <taxon>Pseudomonadati</taxon>
        <taxon>Pseudomonadota</taxon>
        <taxon>Alphaproteobacteria</taxon>
        <taxon>Rhodospirillales</taxon>
        <taxon>Novispirillaceae</taxon>
        <taxon>Caenispirillum</taxon>
    </lineage>
</organism>
<sequence length="88" mass="9714">MAKRPDALHRDLLARMEQCQTAESLNDEVIIPFVAALEKVCAARGYVLNIFGETANLAVSDEEAAPVIYDLIDEYLDSRAADDQDEEG</sequence>
<evidence type="ECO:0000313" key="2">
    <source>
        <dbReference type="Proteomes" id="UP000009881"/>
    </source>
</evidence>
<protein>
    <submittedName>
        <fullName evidence="1">Uncharacterized protein</fullName>
    </submittedName>
</protein>
<keyword evidence="2" id="KW-1185">Reference proteome</keyword>
<dbReference type="OrthoDB" id="7361752at2"/>
<dbReference type="EMBL" id="ANHY01000015">
    <property type="protein sequence ID" value="EKV28702.1"/>
    <property type="molecule type" value="Genomic_DNA"/>
</dbReference>